<reference evidence="9" key="2">
    <citation type="submission" date="2020-02" db="EMBL/GenBank/DDBJ databases">
        <authorList>
            <person name="Studholme D.J."/>
        </authorList>
    </citation>
    <scope>NUCLEOTIDE SEQUENCE</scope>
    <source>
        <strain evidence="9">00238/432</strain>
    </source>
</reference>
<dbReference type="Pfam" id="PF17957">
    <property type="entry name" value="Big_7"/>
    <property type="match status" value="1"/>
</dbReference>
<evidence type="ECO:0000256" key="1">
    <source>
        <dbReference type="ARBA" id="ARBA00001231"/>
    </source>
</evidence>
<comment type="similarity">
    <text evidence="2">Belongs to the glycosyl hydrolase 3 family.</text>
</comment>
<comment type="similarity">
    <text evidence="3">Belongs to the glycosyl hydrolase 20 family.</text>
</comment>
<reference evidence="9" key="1">
    <citation type="journal article" date="2015" name="Genom Data">
        <title>Draft genome sequences of Phytophthora kernoviae and Phytophthora ramorum lineage EU2 from Scotland.</title>
        <authorList>
            <person name="Sambles C."/>
            <person name="Schlenzig A."/>
            <person name="O'Neill P."/>
            <person name="Grant M."/>
            <person name="Studholme D.J."/>
        </authorList>
    </citation>
    <scope>NUCLEOTIDE SEQUENCE</scope>
    <source>
        <strain evidence="9">00238/432</strain>
    </source>
</reference>
<dbReference type="SUPFAM" id="SSF49265">
    <property type="entry name" value="Fibronectin type III"/>
    <property type="match status" value="1"/>
</dbReference>
<dbReference type="GO" id="GO:0005975">
    <property type="term" value="P:carbohydrate metabolic process"/>
    <property type="evidence" value="ECO:0007669"/>
    <property type="project" value="InterPro"/>
</dbReference>
<dbReference type="SUPFAM" id="SSF55545">
    <property type="entry name" value="beta-N-acetylhexosaminidase-like domain"/>
    <property type="match status" value="1"/>
</dbReference>
<dbReference type="Gene3D" id="3.20.20.140">
    <property type="entry name" value="Metal-dependent hydrolases"/>
    <property type="match status" value="1"/>
</dbReference>
<dbReference type="Gene3D" id="2.60.40.10">
    <property type="entry name" value="Immunoglobulins"/>
    <property type="match status" value="2"/>
</dbReference>
<dbReference type="PANTHER" id="PTHR30480:SF13">
    <property type="entry name" value="BETA-HEXOSAMINIDASE"/>
    <property type="match status" value="1"/>
</dbReference>
<keyword evidence="6" id="KW-0326">Glycosidase</keyword>
<evidence type="ECO:0000313" key="10">
    <source>
        <dbReference type="Proteomes" id="UP000702964"/>
    </source>
</evidence>
<dbReference type="InterPro" id="IPR013783">
    <property type="entry name" value="Ig-like_fold"/>
</dbReference>
<dbReference type="InterPro" id="IPR050226">
    <property type="entry name" value="NagZ_Beta-hexosaminidase"/>
</dbReference>
<feature type="active site" description="Proton donor" evidence="7">
    <location>
        <position position="1149"/>
    </location>
</feature>
<evidence type="ECO:0000256" key="2">
    <source>
        <dbReference type="ARBA" id="ARBA00005336"/>
    </source>
</evidence>
<dbReference type="InterPro" id="IPR003961">
    <property type="entry name" value="FN3_dom"/>
</dbReference>
<comment type="catalytic activity">
    <reaction evidence="1">
        <text>Hydrolysis of terminal non-reducing N-acetyl-D-hexosamine residues in N-acetyl-beta-D-hexosaminides.</text>
        <dbReference type="EC" id="3.2.1.52"/>
    </reaction>
</comment>
<evidence type="ECO:0000256" key="5">
    <source>
        <dbReference type="ARBA" id="ARBA00022801"/>
    </source>
</evidence>
<evidence type="ECO:0000256" key="3">
    <source>
        <dbReference type="ARBA" id="ARBA00006285"/>
    </source>
</evidence>
<dbReference type="InterPro" id="IPR036962">
    <property type="entry name" value="Glyco_hydro_3_N_sf"/>
</dbReference>
<dbReference type="GO" id="GO:0009254">
    <property type="term" value="P:peptidoglycan turnover"/>
    <property type="evidence" value="ECO:0007669"/>
    <property type="project" value="TreeGrafter"/>
</dbReference>
<dbReference type="InterPro" id="IPR001764">
    <property type="entry name" value="Glyco_hydro_3_N"/>
</dbReference>
<name>A0A8J4SW89_9STRA</name>
<evidence type="ECO:0000256" key="7">
    <source>
        <dbReference type="PIRSR" id="PIRSR625705-1"/>
    </source>
</evidence>
<evidence type="ECO:0000259" key="8">
    <source>
        <dbReference type="PROSITE" id="PS50853"/>
    </source>
</evidence>
<dbReference type="EMBL" id="AOFI03000002">
    <property type="protein sequence ID" value="KAF4325878.1"/>
    <property type="molecule type" value="Genomic_DNA"/>
</dbReference>
<evidence type="ECO:0000256" key="4">
    <source>
        <dbReference type="ARBA" id="ARBA00012663"/>
    </source>
</evidence>
<dbReference type="GO" id="GO:0004563">
    <property type="term" value="F:beta-N-acetylhexosaminidase activity"/>
    <property type="evidence" value="ECO:0007669"/>
    <property type="project" value="UniProtKB-EC"/>
</dbReference>
<gene>
    <name evidence="9" type="ORF">G195_000508</name>
</gene>
<dbReference type="InterPro" id="IPR015882">
    <property type="entry name" value="HEX_bac_N"/>
</dbReference>
<dbReference type="PANTHER" id="PTHR30480">
    <property type="entry name" value="BETA-HEXOSAMINIDASE-RELATED"/>
    <property type="match status" value="1"/>
</dbReference>
<protein>
    <recommendedName>
        <fullName evidence="4">beta-N-acetylhexosaminidase</fullName>
        <ecNumber evidence="4">3.2.1.52</ecNumber>
    </recommendedName>
</protein>
<dbReference type="Gene3D" id="3.30.379.10">
    <property type="entry name" value="Chitobiase/beta-hexosaminidase domain 2-like"/>
    <property type="match status" value="1"/>
</dbReference>
<evidence type="ECO:0000313" key="9">
    <source>
        <dbReference type="EMBL" id="KAF4325878.1"/>
    </source>
</evidence>
<dbReference type="Pfam" id="PF02838">
    <property type="entry name" value="Glyco_hydro_20b"/>
    <property type="match status" value="1"/>
</dbReference>
<dbReference type="Gene3D" id="3.20.20.80">
    <property type="entry name" value="Glycosidases"/>
    <property type="match status" value="1"/>
</dbReference>
<dbReference type="InterPro" id="IPR025705">
    <property type="entry name" value="Beta_hexosaminidase_sua/sub"/>
</dbReference>
<dbReference type="Pfam" id="PF00728">
    <property type="entry name" value="Glyco_hydro_20"/>
    <property type="match status" value="1"/>
</dbReference>
<dbReference type="EC" id="3.2.1.52" evidence="4"/>
<proteinExistence type="inferred from homology"/>
<accession>A0A8J4SW89</accession>
<sequence length="1874" mass="207097">MKKQHLRVYSGFRLGLFLLIWLVTIGIAVPGKAEAAGSITLDAPAGGYVSDGGLVEIGGSYTDLYDIRLFVDGTAQFEVVLNDPDGDDSGTWSYMLDTSGYNGAVELVVRGLDTSTRYGVWGQPAILTVNNPAGAVPVVTITGPSEGVSLSGQVEISVETSSPLPIMLVEVRVNRGPWEEAVQQGSAYVYTWDTAGLGDRTVSLEARAASTPERYGYSPTVYAQVGIGTHETAVPLPVQERAMWIWEPESYKLLLNPGSRQVLESFITDTQTFGQTPVQTLYLAVGGYAGYDALEAQEVELRSFVSWAHSKNVQVHALIAGGTTPAYMGAYEKYHHHAVQEMEQVINYNLEAGDLEKFDGINVDIEPYISPDFKDPSHFLQKEYLDGLQKMISRRDTAGIRLPFGPAVPKWYDTSDQAANIVWNGSSKWLSEHVQDISDYISIMDYRDTADGSAGIIAGAAGELAYADQIGKPHSVVIGVETLDIANSGDPETITFWEEGRIHMEAELDKVYAAYGQSSSFGGIAVHHYDSYRALPSYWGPGGVVWTAPDDQEAPSALPGVPSIQATDYQTVHLNYGMASDNMEVERYVIYRSIVQGFTPVAADIVGFARALNYQDKGLLPDTTYYYRIAARDLSGNIGPLTDEVSATTGSTPLKPMIVTDMNLVYSGSGELEKMGTLPSMIRQLPILKIRESSKQWSWTKPVAVSSSVRLAEAASTIAKAIRLNPDIARGIAGIHLEGPFISPEDGPRGAHPVQHIVPPDWEALSRWQDAADGLIRIITLSPEWPGAASFISRCSESGILVSIGHTAATSEQIREAVSAGAVMSTHLGNGAHLMLPRHPNYLWEQLAADELYGCMIADGHHLPLSVLAVILRMKRNRAILVSDAVSLSGMPPGSYHLHIGGDVVLTAEGRLHLAGQPELLAGSAMMLPDQVGYLVDAGLSGLPDAWDYPSGLDGHPQGYKLEVTNERAEVYALDAVGLFYGLQTLVQLREPDGVIPAVSITDWPDTPLRAMNFDLRQTFSKPELLTGYLAEFARYKTNAILIEYEDKFPFRTYPEFTHPRHALSLSQLEELKRNAHEHFIEIIPLQQSFGHLEYVLRHEGWRHLRETEQSIGEICPSHPETFALITTLLGEMIDAHPDSRYIHLGCDEVYSLCECERCKIEFGGVRERAFIAFLNRLIAFTSERGKEPIFWHDMLDKCPPEELAKLDQRSIAMIWIYNGRNIEVEVTSYADKFRSFGIEVMGAPAVRSFDWAEHQNYPVLLNRTDNLLQWAETADKLNLGCVVGTNWTGPFSLGVPYGIFETTWYPMLLHADLAWNRKADAATFIDRFLERFHGIDPVTGHNLLGNYRVEDYYDVIWKLMDEVRLHKEEAELIAIMHDFEVATDRSRAIHKYAYRWELYPGDDAEWRSLHNNYTRNRRGRDGVLPRMKAALERYQPSDMAEHFVKSRFYLHDYLERTLYQELVGLSEDPEAARLLGKLIGSELHSLGIPMNWAPVLDVNTNIDNPVVGVRSFGEDPQLVARFGRAYIEGMHEAGVAVTAKHFPGHGQVSGDSHIVLPECELTFDQLMEGPLLSFVEAIEAGADSIMMGHLVFPNIPESGGLPASLSPFFGTELLRKKLGFAGVICTDDIEMGAIRKNFSPEDVGVLAVQAGSDMILMCHTPEFQSQVIAGILTAVRDGRINEAQIDESVLRIRQLYAQFQHYQAAAQPIARQQWADEALRLARMTVKVSRDPDSLLPLKDSLKYLLILPQQEQLTRADNSGSAEIRLASLLKAKGMAVETRYCAMKPDAEEIEFLVQQAADADVVIQGTLNAHLFTGQLALAEGLAAVKPLLNLVLRNPYDDAVLPQAAGSILLCSTSDYSLQALVEYMTDST</sequence>
<feature type="domain" description="Fibronectin type-III" evidence="8">
    <location>
        <begin position="554"/>
        <end position="652"/>
    </location>
</feature>
<dbReference type="InterPro" id="IPR032466">
    <property type="entry name" value="Metal_Hydrolase"/>
</dbReference>
<dbReference type="PROSITE" id="PS50853">
    <property type="entry name" value="FN3"/>
    <property type="match status" value="1"/>
</dbReference>
<dbReference type="Proteomes" id="UP000702964">
    <property type="component" value="Unassembled WGS sequence"/>
</dbReference>
<dbReference type="SUPFAM" id="SSF51445">
    <property type="entry name" value="(Trans)glycosidases"/>
    <property type="match status" value="2"/>
</dbReference>
<dbReference type="PRINTS" id="PR00738">
    <property type="entry name" value="GLHYDRLASE20"/>
</dbReference>
<organism evidence="9 10">
    <name type="scientific">Phytophthora kernoviae 00238/432</name>
    <dbReference type="NCBI Taxonomy" id="1284355"/>
    <lineage>
        <taxon>Eukaryota</taxon>
        <taxon>Sar</taxon>
        <taxon>Stramenopiles</taxon>
        <taxon>Oomycota</taxon>
        <taxon>Peronosporomycetes</taxon>
        <taxon>Peronosporales</taxon>
        <taxon>Peronosporaceae</taxon>
        <taxon>Phytophthora</taxon>
    </lineage>
</organism>
<dbReference type="Gene3D" id="3.20.20.300">
    <property type="entry name" value="Glycoside hydrolase, family 3, N-terminal domain"/>
    <property type="match status" value="1"/>
</dbReference>
<dbReference type="CDD" id="cd00063">
    <property type="entry name" value="FN3"/>
    <property type="match status" value="1"/>
</dbReference>
<dbReference type="Pfam" id="PF00933">
    <property type="entry name" value="Glyco_hydro_3"/>
    <property type="match status" value="1"/>
</dbReference>
<dbReference type="SUPFAM" id="SSF51556">
    <property type="entry name" value="Metallo-dependent hydrolases"/>
    <property type="match status" value="1"/>
</dbReference>
<keyword evidence="5" id="KW-0378">Hydrolase</keyword>
<evidence type="ECO:0000256" key="6">
    <source>
        <dbReference type="ARBA" id="ARBA00023295"/>
    </source>
</evidence>
<dbReference type="InterPro" id="IPR015883">
    <property type="entry name" value="Glyco_hydro_20_cat"/>
</dbReference>
<dbReference type="InterPro" id="IPR029018">
    <property type="entry name" value="Hex-like_dom2"/>
</dbReference>
<comment type="caution">
    <text evidence="9">The sequence shown here is derived from an EMBL/GenBank/DDBJ whole genome shotgun (WGS) entry which is preliminary data.</text>
</comment>
<dbReference type="InterPro" id="IPR017853">
    <property type="entry name" value="GH"/>
</dbReference>
<dbReference type="InterPro" id="IPR036116">
    <property type="entry name" value="FN3_sf"/>
</dbReference>